<accession>A0A8K0RR18</accession>
<evidence type="ECO:0000313" key="1">
    <source>
        <dbReference type="EMBL" id="KAH7235520.1"/>
    </source>
</evidence>
<keyword evidence="2" id="KW-1185">Reference proteome</keyword>
<name>A0A8K0RR18_9HYPO</name>
<dbReference type="Proteomes" id="UP000813427">
    <property type="component" value="Unassembled WGS sequence"/>
</dbReference>
<evidence type="ECO:0000313" key="2">
    <source>
        <dbReference type="Proteomes" id="UP000813427"/>
    </source>
</evidence>
<dbReference type="OrthoDB" id="5084676at2759"/>
<dbReference type="AlphaFoldDB" id="A0A8K0RR18"/>
<sequence>MDPYWYANYQQRATLYIISRVDSPGTKNGANTFDMVFRVGDLQIPGSFVFATNEFVVGFGTKPLGPKNIDYVRTVIDSTGAMRADVDYANLDRPETNSPLKFNIDTGRGPPGTGFFSPAVVVAGPRSAASVTVKDKGAMTGQIIVWPLKGGLPTWYYLKGVCLNSLLRNVPVSS</sequence>
<proteinExistence type="predicted"/>
<protein>
    <submittedName>
        <fullName evidence="1">Uncharacterized protein</fullName>
    </submittedName>
</protein>
<gene>
    <name evidence="1" type="ORF">BKA59DRAFT_459083</name>
</gene>
<reference evidence="1" key="1">
    <citation type="journal article" date="2021" name="Nat. Commun.">
        <title>Genetic determinants of endophytism in the Arabidopsis root mycobiome.</title>
        <authorList>
            <person name="Mesny F."/>
            <person name="Miyauchi S."/>
            <person name="Thiergart T."/>
            <person name="Pickel B."/>
            <person name="Atanasova L."/>
            <person name="Karlsson M."/>
            <person name="Huettel B."/>
            <person name="Barry K.W."/>
            <person name="Haridas S."/>
            <person name="Chen C."/>
            <person name="Bauer D."/>
            <person name="Andreopoulos W."/>
            <person name="Pangilinan J."/>
            <person name="LaButti K."/>
            <person name="Riley R."/>
            <person name="Lipzen A."/>
            <person name="Clum A."/>
            <person name="Drula E."/>
            <person name="Henrissat B."/>
            <person name="Kohler A."/>
            <person name="Grigoriev I.V."/>
            <person name="Martin F.M."/>
            <person name="Hacquard S."/>
        </authorList>
    </citation>
    <scope>NUCLEOTIDE SEQUENCE</scope>
    <source>
        <strain evidence="1">MPI-SDFR-AT-0068</strain>
    </source>
</reference>
<comment type="caution">
    <text evidence="1">The sequence shown here is derived from an EMBL/GenBank/DDBJ whole genome shotgun (WGS) entry which is preliminary data.</text>
</comment>
<dbReference type="EMBL" id="JAGPXF010000007">
    <property type="protein sequence ID" value="KAH7235520.1"/>
    <property type="molecule type" value="Genomic_DNA"/>
</dbReference>
<organism evidence="1 2">
    <name type="scientific">Fusarium tricinctum</name>
    <dbReference type="NCBI Taxonomy" id="61284"/>
    <lineage>
        <taxon>Eukaryota</taxon>
        <taxon>Fungi</taxon>
        <taxon>Dikarya</taxon>
        <taxon>Ascomycota</taxon>
        <taxon>Pezizomycotina</taxon>
        <taxon>Sordariomycetes</taxon>
        <taxon>Hypocreomycetidae</taxon>
        <taxon>Hypocreales</taxon>
        <taxon>Nectriaceae</taxon>
        <taxon>Fusarium</taxon>
        <taxon>Fusarium tricinctum species complex</taxon>
    </lineage>
</organism>